<evidence type="ECO:0000313" key="2">
    <source>
        <dbReference type="Proteomes" id="UP000586827"/>
    </source>
</evidence>
<sequence>MVPAIGLAGAGSAQARVTTFTCTAESFGGDAMPPVTVESKYGVRAAIGLAKTEWRGQAKFSTIECKPS</sequence>
<protein>
    <submittedName>
        <fullName evidence="1">Uncharacterized protein</fullName>
    </submittedName>
</protein>
<dbReference type="RefSeq" id="WP_157553140.1">
    <property type="nucleotide sequence ID" value="NZ_JABELX010000001.1"/>
</dbReference>
<accession>A0A849C7G0</accession>
<proteinExistence type="predicted"/>
<dbReference type="AlphaFoldDB" id="A0A849C7G0"/>
<organism evidence="1 2">
    <name type="scientific">Nocardia uniformis</name>
    <dbReference type="NCBI Taxonomy" id="53432"/>
    <lineage>
        <taxon>Bacteria</taxon>
        <taxon>Bacillati</taxon>
        <taxon>Actinomycetota</taxon>
        <taxon>Actinomycetes</taxon>
        <taxon>Mycobacteriales</taxon>
        <taxon>Nocardiaceae</taxon>
        <taxon>Nocardia</taxon>
    </lineage>
</organism>
<reference evidence="1 2" key="1">
    <citation type="submission" date="2020-05" db="EMBL/GenBank/DDBJ databases">
        <title>MicrobeNet Type strains.</title>
        <authorList>
            <person name="Nicholson A.C."/>
        </authorList>
    </citation>
    <scope>NUCLEOTIDE SEQUENCE [LARGE SCALE GENOMIC DNA]</scope>
    <source>
        <strain evidence="1 2">JCM 3224</strain>
    </source>
</reference>
<keyword evidence="2" id="KW-1185">Reference proteome</keyword>
<dbReference type="EMBL" id="JABELX010000001">
    <property type="protein sequence ID" value="NNH68911.1"/>
    <property type="molecule type" value="Genomic_DNA"/>
</dbReference>
<gene>
    <name evidence="1" type="ORF">HLB23_03300</name>
</gene>
<comment type="caution">
    <text evidence="1">The sequence shown here is derived from an EMBL/GenBank/DDBJ whole genome shotgun (WGS) entry which is preliminary data.</text>
</comment>
<name>A0A849C7G0_9NOCA</name>
<dbReference type="Proteomes" id="UP000586827">
    <property type="component" value="Unassembled WGS sequence"/>
</dbReference>
<evidence type="ECO:0000313" key="1">
    <source>
        <dbReference type="EMBL" id="NNH68911.1"/>
    </source>
</evidence>